<reference evidence="7" key="1">
    <citation type="journal article" date="2019" name="Int. J. Syst. Evol. Microbiol.">
        <title>The Global Catalogue of Microorganisms (GCM) 10K type strain sequencing project: providing services to taxonomists for standard genome sequencing and annotation.</title>
        <authorList>
            <consortium name="The Broad Institute Genomics Platform"/>
            <consortium name="The Broad Institute Genome Sequencing Center for Infectious Disease"/>
            <person name="Wu L."/>
            <person name="Ma J."/>
        </authorList>
    </citation>
    <scope>NUCLEOTIDE SEQUENCE [LARGE SCALE GENOMIC DNA]</scope>
    <source>
        <strain evidence="7">JCM 3369</strain>
    </source>
</reference>
<evidence type="ECO:0000256" key="3">
    <source>
        <dbReference type="ARBA" id="ARBA00022827"/>
    </source>
</evidence>
<feature type="domain" description="RsdA/BaiN/AoA(So)-like insert" evidence="5">
    <location>
        <begin position="195"/>
        <end position="345"/>
    </location>
</feature>
<dbReference type="Proteomes" id="UP001597327">
    <property type="component" value="Unassembled WGS sequence"/>
</dbReference>
<dbReference type="EMBL" id="JBHUFA010000001">
    <property type="protein sequence ID" value="MFD1695407.1"/>
    <property type="molecule type" value="Genomic_DNA"/>
</dbReference>
<dbReference type="InterPro" id="IPR057661">
    <property type="entry name" value="RsdA/BaiN/AoA(So)_Rossmann"/>
</dbReference>
<feature type="domain" description="RsdA/BaiN/AoA(So)-like Rossmann fold-like" evidence="4">
    <location>
        <begin position="3"/>
        <end position="397"/>
    </location>
</feature>
<accession>A0ABW4JV48</accession>
<evidence type="ECO:0000256" key="2">
    <source>
        <dbReference type="ARBA" id="ARBA00022630"/>
    </source>
</evidence>
<dbReference type="Pfam" id="PF22780">
    <property type="entry name" value="HI0933_like_1st"/>
    <property type="match status" value="1"/>
</dbReference>
<proteinExistence type="predicted"/>
<evidence type="ECO:0000259" key="5">
    <source>
        <dbReference type="Pfam" id="PF22780"/>
    </source>
</evidence>
<keyword evidence="3" id="KW-0274">FAD</keyword>
<dbReference type="Gene3D" id="1.10.8.260">
    <property type="entry name" value="HI0933 insert domain-like"/>
    <property type="match status" value="1"/>
</dbReference>
<dbReference type="PANTHER" id="PTHR42887:SF1">
    <property type="entry name" value="BLR3961 PROTEIN"/>
    <property type="match status" value="1"/>
</dbReference>
<comment type="cofactor">
    <cofactor evidence="1">
        <name>FAD</name>
        <dbReference type="ChEBI" id="CHEBI:57692"/>
    </cofactor>
</comment>
<dbReference type="Gene3D" id="2.40.30.10">
    <property type="entry name" value="Translation factors"/>
    <property type="match status" value="1"/>
</dbReference>
<dbReference type="InterPro" id="IPR022460">
    <property type="entry name" value="Flavoprotein_PP4765"/>
</dbReference>
<dbReference type="InterPro" id="IPR023166">
    <property type="entry name" value="BaiN-like_dom_sf"/>
</dbReference>
<organism evidence="6 7">
    <name type="scientific">Roseibium aestuarii</name>
    <dbReference type="NCBI Taxonomy" id="2600299"/>
    <lineage>
        <taxon>Bacteria</taxon>
        <taxon>Pseudomonadati</taxon>
        <taxon>Pseudomonadota</taxon>
        <taxon>Alphaproteobacteria</taxon>
        <taxon>Hyphomicrobiales</taxon>
        <taxon>Stappiaceae</taxon>
        <taxon>Roseibium</taxon>
    </lineage>
</organism>
<dbReference type="PANTHER" id="PTHR42887">
    <property type="entry name" value="OS12G0638800 PROTEIN"/>
    <property type="match status" value="1"/>
</dbReference>
<keyword evidence="2" id="KW-0285">Flavoprotein</keyword>
<dbReference type="Gene3D" id="3.50.50.60">
    <property type="entry name" value="FAD/NAD(P)-binding domain"/>
    <property type="match status" value="1"/>
</dbReference>
<gene>
    <name evidence="6" type="ORF">ACFSC7_07750</name>
</gene>
<comment type="caution">
    <text evidence="6">The sequence shown here is derived from an EMBL/GenBank/DDBJ whole genome shotgun (WGS) entry which is preliminary data.</text>
</comment>
<dbReference type="Pfam" id="PF03486">
    <property type="entry name" value="HI0933_like"/>
    <property type="match status" value="1"/>
</dbReference>
<dbReference type="SUPFAM" id="SSF51905">
    <property type="entry name" value="FAD/NAD(P)-binding domain"/>
    <property type="match status" value="1"/>
</dbReference>
<dbReference type="InterPro" id="IPR036188">
    <property type="entry name" value="FAD/NAD-bd_sf"/>
</dbReference>
<dbReference type="SUPFAM" id="SSF160996">
    <property type="entry name" value="HI0933 insert domain-like"/>
    <property type="match status" value="1"/>
</dbReference>
<protein>
    <submittedName>
        <fullName evidence="6">NAD(P)/FAD-dependent oxidoreductase</fullName>
    </submittedName>
</protein>
<dbReference type="RefSeq" id="WP_149890857.1">
    <property type="nucleotide sequence ID" value="NZ_JBHUFA010000001.1"/>
</dbReference>
<dbReference type="InterPro" id="IPR055178">
    <property type="entry name" value="RsdA/BaiN/AoA(So)-like_dom"/>
</dbReference>
<evidence type="ECO:0000313" key="7">
    <source>
        <dbReference type="Proteomes" id="UP001597327"/>
    </source>
</evidence>
<dbReference type="InterPro" id="IPR004792">
    <property type="entry name" value="BaiN-like"/>
</dbReference>
<evidence type="ECO:0000259" key="4">
    <source>
        <dbReference type="Pfam" id="PF03486"/>
    </source>
</evidence>
<sequence length="410" mass="43737">MPDALIIGAGPAGLMAAEVLSTSGHSVLVVDQMPSPARKFLMAGRGGLNLTHSEALDPFLRRYGEAQEFLAPMIRAFTPQDLRDWCEGLGQPTFVGSSGRVFPQAMKASPLLRAWLARLSDQGSELRLKTRLSGLEPRPDGFTVTLSDGQGHEEILDARVVLLALGGASWPKLGSDAGWVPLLQDRLALKIKAFRAANCGFLCDWSEHLRDRHAGTPLKRIRLTLGDLSRMGEAVISAQGIEGGVVYALGTAIRQAIESEGVARIGIDLRPDLTVEALARRLEKGPGRQSLGSFLRKAAGLTGAEVALLHEDGTPLPKQADQLAARIKSVPLSLSASYPIDRAISSAGGVCLDELDDTLMTRKVPGLFLAGEMLDWEAPTGGYLLQACMAMGVHAGRSMAARLTRGETLP</sequence>
<dbReference type="NCBIfam" id="TIGR03862">
    <property type="entry name" value="flavo_PP4765"/>
    <property type="match status" value="1"/>
</dbReference>
<evidence type="ECO:0000256" key="1">
    <source>
        <dbReference type="ARBA" id="ARBA00001974"/>
    </source>
</evidence>
<evidence type="ECO:0000313" key="6">
    <source>
        <dbReference type="EMBL" id="MFD1695407.1"/>
    </source>
</evidence>
<dbReference type="NCBIfam" id="TIGR00275">
    <property type="entry name" value="aminoacetone oxidase family FAD-binding enzyme"/>
    <property type="match status" value="1"/>
</dbReference>
<keyword evidence="7" id="KW-1185">Reference proteome</keyword>
<name>A0ABW4JV48_9HYPH</name>